<accession>A0A833PDT9</accession>
<dbReference type="SUPFAM" id="SSF52499">
    <property type="entry name" value="Isochorismatase-like hydrolases"/>
    <property type="match status" value="1"/>
</dbReference>
<evidence type="ECO:0000256" key="1">
    <source>
        <dbReference type="ARBA" id="ARBA00022801"/>
    </source>
</evidence>
<dbReference type="InterPro" id="IPR000868">
    <property type="entry name" value="Isochorismatase-like_dom"/>
</dbReference>
<dbReference type="AlphaFoldDB" id="A0A833PDT9"/>
<dbReference type="InterPro" id="IPR050272">
    <property type="entry name" value="Isochorismatase-like_hydrls"/>
</dbReference>
<name>A0A833PDT9_ACIBZ</name>
<dbReference type="Proteomes" id="UP000490535">
    <property type="component" value="Unassembled WGS sequence"/>
</dbReference>
<dbReference type="GO" id="GO:0016787">
    <property type="term" value="F:hydrolase activity"/>
    <property type="evidence" value="ECO:0007669"/>
    <property type="project" value="UniProtKB-KW"/>
</dbReference>
<dbReference type="CDD" id="cd01014">
    <property type="entry name" value="nicotinamidase_related"/>
    <property type="match status" value="1"/>
</dbReference>
<organism evidence="3 4">
    <name type="scientific">Acinetobacter bereziniae</name>
    <name type="common">Acinetobacter genomosp. 10</name>
    <dbReference type="NCBI Taxonomy" id="106648"/>
    <lineage>
        <taxon>Bacteria</taxon>
        <taxon>Pseudomonadati</taxon>
        <taxon>Pseudomonadota</taxon>
        <taxon>Gammaproteobacteria</taxon>
        <taxon>Moraxellales</taxon>
        <taxon>Moraxellaceae</taxon>
        <taxon>Acinetobacter</taxon>
    </lineage>
</organism>
<dbReference type="PANTHER" id="PTHR43540">
    <property type="entry name" value="PEROXYUREIDOACRYLATE/UREIDOACRYLATE AMIDOHYDROLASE-RELATED"/>
    <property type="match status" value="1"/>
</dbReference>
<comment type="caution">
    <text evidence="3">The sequence shown here is derived from an EMBL/GenBank/DDBJ whole genome shotgun (WGS) entry which is preliminary data.</text>
</comment>
<dbReference type="Pfam" id="PF00857">
    <property type="entry name" value="Isochorismatase"/>
    <property type="match status" value="1"/>
</dbReference>
<proteinExistence type="predicted"/>
<evidence type="ECO:0000313" key="4">
    <source>
        <dbReference type="Proteomes" id="UP000490535"/>
    </source>
</evidence>
<feature type="domain" description="Isochorismatase-like" evidence="2">
    <location>
        <begin position="4"/>
        <end position="176"/>
    </location>
</feature>
<reference evidence="4" key="1">
    <citation type="journal article" date="2020" name="MBio">
        <title>Horizontal gene transfer to a defensive symbiont with a reduced genome amongst a multipartite beetle microbiome.</title>
        <authorList>
            <person name="Waterworth S.C."/>
            <person name="Florez L.V."/>
            <person name="Rees E.R."/>
            <person name="Hertweck C."/>
            <person name="Kaltenpoth M."/>
            <person name="Kwan J.C."/>
        </authorList>
    </citation>
    <scope>NUCLEOTIDE SEQUENCE [LARGE SCALE GENOMIC DNA]</scope>
</reference>
<dbReference type="PANTHER" id="PTHR43540:SF1">
    <property type="entry name" value="ISOCHORISMATASE HYDROLASE"/>
    <property type="match status" value="1"/>
</dbReference>
<dbReference type="Gene3D" id="3.40.50.850">
    <property type="entry name" value="Isochorismatase-like"/>
    <property type="match status" value="1"/>
</dbReference>
<evidence type="ECO:0000313" key="3">
    <source>
        <dbReference type="EMBL" id="KAF1022722.1"/>
    </source>
</evidence>
<sequence>MSRTALLVIDVRNDYFPQGKMELFGAEQALTHINRLEADFIKNAQPIIYIQHIAKQAQATFFEEGTAGAELHAGLQINQDPIIIEKHYPNSFFQTSLKQVLDQLKVDSLVISGMMTHMCVDATSRAAAELGYQPVIIAEATATRQLSYAGKTVKAEDVQTACLSAFQMFSQVISIDDYLK</sequence>
<protein>
    <submittedName>
        <fullName evidence="3">Streptothricin hydrolase</fullName>
    </submittedName>
</protein>
<keyword evidence="1 3" id="KW-0378">Hydrolase</keyword>
<dbReference type="EMBL" id="WNDP01000087">
    <property type="protein sequence ID" value="KAF1022722.1"/>
    <property type="molecule type" value="Genomic_DNA"/>
</dbReference>
<gene>
    <name evidence="3" type="primary">sttH_1</name>
    <name evidence="3" type="ORF">GAK29_03112</name>
</gene>
<dbReference type="InterPro" id="IPR036380">
    <property type="entry name" value="Isochorismatase-like_sf"/>
</dbReference>
<evidence type="ECO:0000259" key="2">
    <source>
        <dbReference type="Pfam" id="PF00857"/>
    </source>
</evidence>